<evidence type="ECO:0000313" key="4">
    <source>
        <dbReference type="Proteomes" id="UP000012488"/>
    </source>
</evidence>
<protein>
    <submittedName>
        <fullName evidence="3">Uncharacterized protein</fullName>
    </submittedName>
</protein>
<dbReference type="OrthoDB" id="8005859at2"/>
<evidence type="ECO:0000256" key="2">
    <source>
        <dbReference type="SAM" id="SignalP"/>
    </source>
</evidence>
<reference evidence="3 4" key="1">
    <citation type="journal article" date="2012" name="Genet. Mol. Biol.">
        <title>Analysis of 16S rRNA and mxaF genes revealing insights into Methylobacterium niche-specific plant association.</title>
        <authorList>
            <person name="Dourado M.N."/>
            <person name="Andreote F.D."/>
            <person name="Dini-Andreote F."/>
            <person name="Conti R."/>
            <person name="Araujo J.M."/>
            <person name="Araujo W.L."/>
        </authorList>
    </citation>
    <scope>NUCLEOTIDE SEQUENCE [LARGE SCALE GENOMIC DNA]</scope>
    <source>
        <strain evidence="3 4">SR1.6/6</strain>
    </source>
</reference>
<feature type="compositionally biased region" description="Low complexity" evidence="1">
    <location>
        <begin position="19"/>
        <end position="39"/>
    </location>
</feature>
<organism evidence="3 4">
    <name type="scientific">Methylobacterium mesophilicum SR1.6/6</name>
    <dbReference type="NCBI Taxonomy" id="908290"/>
    <lineage>
        <taxon>Bacteria</taxon>
        <taxon>Pseudomonadati</taxon>
        <taxon>Pseudomonadota</taxon>
        <taxon>Alphaproteobacteria</taxon>
        <taxon>Hyphomicrobiales</taxon>
        <taxon>Methylobacteriaceae</taxon>
        <taxon>Methylobacterium</taxon>
    </lineage>
</organism>
<feature type="region of interest" description="Disordered" evidence="1">
    <location>
        <begin position="19"/>
        <end position="65"/>
    </location>
</feature>
<dbReference type="Proteomes" id="UP000012488">
    <property type="component" value="Chromosome"/>
</dbReference>
<name>A0A6B9FRT3_9HYPH</name>
<evidence type="ECO:0000256" key="1">
    <source>
        <dbReference type="SAM" id="MobiDB-lite"/>
    </source>
</evidence>
<keyword evidence="2" id="KW-0732">Signal</keyword>
<dbReference type="EMBL" id="CP043538">
    <property type="protein sequence ID" value="QGY04476.1"/>
    <property type="molecule type" value="Genomic_DNA"/>
</dbReference>
<reference evidence="3 4" key="2">
    <citation type="journal article" date="2013" name="Genome Announc.">
        <title>Draft Genome Sequence of Methylobacterium mesophilicum Strain SR1.6/6, Isolated from Citrus sinensis.</title>
        <authorList>
            <person name="Marinho Almeida D."/>
            <person name="Dini-Andreote F."/>
            <person name="Camargo Neves A.A."/>
            <person name="Juca Ramos R.T."/>
            <person name="Andreote F.D."/>
            <person name="Carneiro A.R."/>
            <person name="Oliveira de Souza Lima A."/>
            <person name="Caracciolo Gomes de Sa P.H."/>
            <person name="Ribeiro Barbosa M.S."/>
            <person name="Araujo W.L."/>
            <person name="Silva A."/>
        </authorList>
    </citation>
    <scope>NUCLEOTIDE SEQUENCE [LARGE SCALE GENOMIC DNA]</scope>
    <source>
        <strain evidence="3 4">SR1.6/6</strain>
    </source>
</reference>
<dbReference type="RefSeq" id="WP_010686188.1">
    <property type="nucleotide sequence ID" value="NZ_CP043538.1"/>
</dbReference>
<evidence type="ECO:0000313" key="3">
    <source>
        <dbReference type="EMBL" id="QGY04476.1"/>
    </source>
</evidence>
<feature type="signal peptide" evidence="2">
    <location>
        <begin position="1"/>
        <end position="21"/>
    </location>
</feature>
<accession>A0A6B9FRT3</accession>
<sequence>MAVLRHAVVLSLLLGAPPALAQGPAPNPGAAAAPAPTGPIVGGRRVTPTGQTKPPGSAAALPPRPINEAEMIKAQKAAEARSKAWDSKMRNTMGSICHGC</sequence>
<proteinExistence type="predicted"/>
<dbReference type="KEGG" id="mmes:MMSR116_23110"/>
<gene>
    <name evidence="3" type="ORF">MMSR116_23110</name>
</gene>
<dbReference type="AlphaFoldDB" id="A0A6B9FRT3"/>
<feature type="chain" id="PRO_5025544207" evidence="2">
    <location>
        <begin position="22"/>
        <end position="100"/>
    </location>
</feature>